<sequence length="74" mass="8812">MKINHDKEGSASESEFKALLIAYHECNCLVSNLEKELLYLKLKKSSKFSYEYFVEQLHTLYSPIWDMVKKDYEN</sequence>
<evidence type="ECO:0000313" key="1">
    <source>
        <dbReference type="EMBL" id="CAB4134326.1"/>
    </source>
</evidence>
<gene>
    <name evidence="1" type="ORF">UFOVP270_44</name>
</gene>
<dbReference type="EMBL" id="LR796285">
    <property type="protein sequence ID" value="CAB4134326.1"/>
    <property type="molecule type" value="Genomic_DNA"/>
</dbReference>
<reference evidence="1" key="1">
    <citation type="submission" date="2020-04" db="EMBL/GenBank/DDBJ databases">
        <authorList>
            <person name="Chiriac C."/>
            <person name="Salcher M."/>
            <person name="Ghai R."/>
            <person name="Kavagutti S V."/>
        </authorList>
    </citation>
    <scope>NUCLEOTIDE SEQUENCE</scope>
</reference>
<accession>A0A6J5LN00</accession>
<organism evidence="1">
    <name type="scientific">uncultured Caudovirales phage</name>
    <dbReference type="NCBI Taxonomy" id="2100421"/>
    <lineage>
        <taxon>Viruses</taxon>
        <taxon>Duplodnaviria</taxon>
        <taxon>Heunggongvirae</taxon>
        <taxon>Uroviricota</taxon>
        <taxon>Caudoviricetes</taxon>
        <taxon>Peduoviridae</taxon>
        <taxon>Maltschvirus</taxon>
        <taxon>Maltschvirus maltsch</taxon>
    </lineage>
</organism>
<name>A0A6J5LN00_9CAUD</name>
<protein>
    <submittedName>
        <fullName evidence="1">Uncharacterized protein</fullName>
    </submittedName>
</protein>
<proteinExistence type="predicted"/>